<evidence type="ECO:0000313" key="2">
    <source>
        <dbReference type="Proteomes" id="UP000231926"/>
    </source>
</evidence>
<evidence type="ECO:0000313" key="1">
    <source>
        <dbReference type="EMBL" id="PJZ47456.1"/>
    </source>
</evidence>
<protein>
    <submittedName>
        <fullName evidence="1">CopG family transcriptional regulator</fullName>
    </submittedName>
</protein>
<dbReference type="Proteomes" id="UP000231926">
    <property type="component" value="Unassembled WGS sequence"/>
</dbReference>
<sequence>MGQVIGGKVRKFMKKKIKYTDASASISSSIRSSKTVEDFLPPPNKLVLKEDNSRVTIVLSKKSISFFKEESKRSGVPYQTMIKKVLDLYTEHYAHK</sequence>
<organism evidence="1 2">
    <name type="scientific">Leptospira saintgironsiae</name>
    <dbReference type="NCBI Taxonomy" id="2023183"/>
    <lineage>
        <taxon>Bacteria</taxon>
        <taxon>Pseudomonadati</taxon>
        <taxon>Spirochaetota</taxon>
        <taxon>Spirochaetia</taxon>
        <taxon>Leptospirales</taxon>
        <taxon>Leptospiraceae</taxon>
        <taxon>Leptospira</taxon>
    </lineage>
</organism>
<dbReference type="AlphaFoldDB" id="A0A2M9Y7Q1"/>
<comment type="caution">
    <text evidence="1">The sequence shown here is derived from an EMBL/GenBank/DDBJ whole genome shotgun (WGS) entry which is preliminary data.</text>
</comment>
<reference evidence="1 2" key="1">
    <citation type="submission" date="2017-07" db="EMBL/GenBank/DDBJ databases">
        <title>Leptospira spp. isolated from tropical soils.</title>
        <authorList>
            <person name="Thibeaux R."/>
            <person name="Iraola G."/>
            <person name="Ferres I."/>
            <person name="Bierque E."/>
            <person name="Girault D."/>
            <person name="Soupe-Gilbert M.-E."/>
            <person name="Picardeau M."/>
            <person name="Goarant C."/>
        </authorList>
    </citation>
    <scope>NUCLEOTIDE SEQUENCE [LARGE SCALE GENOMIC DNA]</scope>
    <source>
        <strain evidence="1 2">FH4-C-A2</strain>
    </source>
</reference>
<name>A0A2M9Y7Q1_9LEPT</name>
<proteinExistence type="predicted"/>
<keyword evidence="2" id="KW-1185">Reference proteome</keyword>
<gene>
    <name evidence="1" type="ORF">CH362_19120</name>
</gene>
<accession>A0A2M9Y7Q1</accession>
<dbReference type="EMBL" id="NPDR01000037">
    <property type="protein sequence ID" value="PJZ47456.1"/>
    <property type="molecule type" value="Genomic_DNA"/>
</dbReference>